<evidence type="ECO:0000259" key="3">
    <source>
        <dbReference type="PROSITE" id="PS50118"/>
    </source>
</evidence>
<evidence type="ECO:0000256" key="1">
    <source>
        <dbReference type="PROSITE-ProRule" id="PRU00267"/>
    </source>
</evidence>
<reference evidence="5" key="1">
    <citation type="submission" date="2019-10" db="EMBL/GenBank/DDBJ databases">
        <authorList>
            <person name="Zhang R."/>
            <person name="Pan Y."/>
            <person name="Wang J."/>
            <person name="Ma R."/>
            <person name="Yu S."/>
        </authorList>
    </citation>
    <scope>NUCLEOTIDE SEQUENCE</scope>
    <source>
        <strain evidence="5">LA-IB0</strain>
        <tissue evidence="5">Leaf</tissue>
    </source>
</reference>
<comment type="caution">
    <text evidence="5">The sequence shown here is derived from an EMBL/GenBank/DDBJ whole genome shotgun (WGS) entry which is preliminary data.</text>
</comment>
<proteinExistence type="predicted"/>
<evidence type="ECO:0000256" key="2">
    <source>
        <dbReference type="SAM" id="MobiDB-lite"/>
    </source>
</evidence>
<feature type="DNA-binding region" description="HMG box" evidence="1">
    <location>
        <begin position="211"/>
        <end position="280"/>
    </location>
</feature>
<dbReference type="PROSITE" id="PS51011">
    <property type="entry name" value="ARID"/>
    <property type="match status" value="1"/>
</dbReference>
<dbReference type="InterPro" id="IPR036431">
    <property type="entry name" value="ARID_dom_sf"/>
</dbReference>
<dbReference type="SUPFAM" id="SSF47095">
    <property type="entry name" value="HMG-box"/>
    <property type="match status" value="1"/>
</dbReference>
<feature type="region of interest" description="Disordered" evidence="2">
    <location>
        <begin position="146"/>
        <end position="211"/>
    </location>
</feature>
<keyword evidence="1" id="KW-0238">DNA-binding</keyword>
<dbReference type="SUPFAM" id="SSF46774">
    <property type="entry name" value="ARID-like"/>
    <property type="match status" value="1"/>
</dbReference>
<dbReference type="InterPro" id="IPR001606">
    <property type="entry name" value="ARID_dom"/>
</dbReference>
<dbReference type="PANTHER" id="PTHR46691:SF5">
    <property type="entry name" value="HMG (HIGH MOBILITY GROUP) BOX PROTEIN"/>
    <property type="match status" value="1"/>
</dbReference>
<dbReference type="PANTHER" id="PTHR46691">
    <property type="entry name" value="HIGH MOBILITY GROUP B PROTEIN 9"/>
    <property type="match status" value="1"/>
</dbReference>
<dbReference type="GO" id="GO:0003677">
    <property type="term" value="F:DNA binding"/>
    <property type="evidence" value="ECO:0007669"/>
    <property type="project" value="UniProtKB-UniRule"/>
</dbReference>
<dbReference type="GO" id="GO:0005634">
    <property type="term" value="C:nucleus"/>
    <property type="evidence" value="ECO:0007669"/>
    <property type="project" value="UniProtKB-UniRule"/>
</dbReference>
<keyword evidence="6" id="KW-1185">Reference proteome</keyword>
<dbReference type="Proteomes" id="UP000826271">
    <property type="component" value="Unassembled WGS sequence"/>
</dbReference>
<sequence length="362" mass="40737">MEKKSSNGNGFSGEKKQLESSEIICDNDDKAVGHFYERINKLNESSGLSLVFNFRETMVDLHLLYNEVIKKGGFYQVTKIGKWDEVASASNLKSNVFTSAAQLQKVYETLLLQYELMYSRHLPEESNTWPDKSSLGFSCCVVSSTGKRKHSESSSPLSTVTFGDPDGPTNESKSSNDTCQVATGAKKVHQNTTMTTPSNSNINVVKDPNAPMKPRTGYQIFLRLETHRLKMIHGKSSTSHNLRDMATEAWRSLSDNDKKPYIEAGITDKDRYDREMASYKQRENNQNTKGQNLFGNQTSTINLSTSSKVDDVYHVSLEPDCEKFLKPDESLVELAIEAMKNAETNDPLFHIDWDSSSMDMPY</sequence>
<feature type="compositionally biased region" description="Polar residues" evidence="2">
    <location>
        <begin position="169"/>
        <end position="181"/>
    </location>
</feature>
<dbReference type="Gene3D" id="1.10.30.10">
    <property type="entry name" value="High mobility group box domain"/>
    <property type="match status" value="1"/>
</dbReference>
<evidence type="ECO:0000313" key="5">
    <source>
        <dbReference type="EMBL" id="KAG8369068.1"/>
    </source>
</evidence>
<dbReference type="PROSITE" id="PS50118">
    <property type="entry name" value="HMG_BOX_2"/>
    <property type="match status" value="1"/>
</dbReference>
<dbReference type="InterPro" id="IPR009071">
    <property type="entry name" value="HMG_box_dom"/>
</dbReference>
<name>A0AAV6WQ84_9LAMI</name>
<dbReference type="InterPro" id="IPR036910">
    <property type="entry name" value="HMG_box_dom_sf"/>
</dbReference>
<dbReference type="EMBL" id="WHWC01000015">
    <property type="protein sequence ID" value="KAG8369068.1"/>
    <property type="molecule type" value="Genomic_DNA"/>
</dbReference>
<feature type="domain" description="HMG box" evidence="3">
    <location>
        <begin position="211"/>
        <end position="280"/>
    </location>
</feature>
<dbReference type="SMART" id="SM00501">
    <property type="entry name" value="BRIGHT"/>
    <property type="match status" value="1"/>
</dbReference>
<feature type="domain" description="ARID" evidence="4">
    <location>
        <begin position="29"/>
        <end position="119"/>
    </location>
</feature>
<dbReference type="Pfam" id="PF01388">
    <property type="entry name" value="ARID"/>
    <property type="match status" value="1"/>
</dbReference>
<accession>A0AAV6WQ84</accession>
<protein>
    <submittedName>
        <fullName evidence="5">Uncharacterized protein</fullName>
    </submittedName>
</protein>
<evidence type="ECO:0000313" key="6">
    <source>
        <dbReference type="Proteomes" id="UP000826271"/>
    </source>
</evidence>
<evidence type="ECO:0000259" key="4">
    <source>
        <dbReference type="PROSITE" id="PS51011"/>
    </source>
</evidence>
<organism evidence="5 6">
    <name type="scientific">Buddleja alternifolia</name>
    <dbReference type="NCBI Taxonomy" id="168488"/>
    <lineage>
        <taxon>Eukaryota</taxon>
        <taxon>Viridiplantae</taxon>
        <taxon>Streptophyta</taxon>
        <taxon>Embryophyta</taxon>
        <taxon>Tracheophyta</taxon>
        <taxon>Spermatophyta</taxon>
        <taxon>Magnoliopsida</taxon>
        <taxon>eudicotyledons</taxon>
        <taxon>Gunneridae</taxon>
        <taxon>Pentapetalae</taxon>
        <taxon>asterids</taxon>
        <taxon>lamiids</taxon>
        <taxon>Lamiales</taxon>
        <taxon>Scrophulariaceae</taxon>
        <taxon>Buddlejeae</taxon>
        <taxon>Buddleja</taxon>
    </lineage>
</organism>
<feature type="compositionally biased region" description="Polar residues" evidence="2">
    <location>
        <begin position="190"/>
        <end position="203"/>
    </location>
</feature>
<dbReference type="SMART" id="SM00398">
    <property type="entry name" value="HMG"/>
    <property type="match status" value="1"/>
</dbReference>
<gene>
    <name evidence="5" type="ORF">BUALT_Bualt15G0111800</name>
</gene>
<dbReference type="Gene3D" id="1.10.150.60">
    <property type="entry name" value="ARID DNA-binding domain"/>
    <property type="match status" value="1"/>
</dbReference>
<keyword evidence="1" id="KW-0539">Nucleus</keyword>
<dbReference type="AlphaFoldDB" id="A0AAV6WQ84"/>
<dbReference type="SMART" id="SM01014">
    <property type="entry name" value="ARID"/>
    <property type="match status" value="1"/>
</dbReference>
<dbReference type="Pfam" id="PF09011">
    <property type="entry name" value="HMG_box_2"/>
    <property type="match status" value="1"/>
</dbReference>